<organism evidence="1">
    <name type="scientific">Ranid herpesvirus 4</name>
    <dbReference type="NCBI Taxonomy" id="2849006"/>
    <lineage>
        <taxon>Viruses</taxon>
        <taxon>Duplodnaviria</taxon>
        <taxon>Heunggongvirae</taxon>
        <taxon>Peploviricota</taxon>
        <taxon>Herviviricetes</taxon>
        <taxon>Herpesvirales</taxon>
    </lineage>
</organism>
<name>A0A8F3HTJ7_9VIRU</name>
<protein>
    <submittedName>
        <fullName evidence="1">Uncharacterized protein</fullName>
    </submittedName>
</protein>
<accession>A0A8F3HTJ7</accession>
<sequence>MALLSNTPIIKLDSVILKKCAIYKDKLDLSPSNWVMYLSDPEITTDYKTYKEYEADAELVMSKLYHIWMNESIYIPKNTYNRYTNFPKFTYNEIRRLQIKCGVHAASLFRGQELIRSYNQTNIWAKMVVLPFHHADDKITMVLLYKLLGPTLSTKLFLKEYNHCAKIAMLINHLKTAAPKEIDLREYKRRYLADAIVQCLLHHPGINNALIYNTVLMGLSGIYCNHDPETGEKLLQTLCVIGLEGVINYINLILQSTHAAAPVFIYSEDALEGTTMTLIHDVVPGLSITLNNQNILKLLTDLLSYVDYDLHIYQTLMTLIFSKTRHRTIEAHLRMINHEFQNNKLTYTNSRGILHFTYIGESEYLKNIFKTAVYNISEDLDDTQDTYAEINQLANNEDVILNAAAMDTLELDEGINFILEDSITYPTTGDKSAKSPYAKRLGM</sequence>
<proteinExistence type="predicted"/>
<reference evidence="1" key="1">
    <citation type="journal article" date="2021" name="Viruses">
        <title>Discovery and Characterization of Actively Replicating DNA and Retro-Transcribing Viruses in Lower Vertebrate Hosts Based on RNA Sequencing.</title>
        <authorList>
            <person name="Chen X.X."/>
            <person name="Wu W.C."/>
            <person name="Shi M."/>
        </authorList>
    </citation>
    <scope>NUCLEOTIDE SEQUENCE</scope>
    <source>
        <strain evidence="1">Cxx6</strain>
    </source>
</reference>
<reference evidence="1" key="2">
    <citation type="submission" date="2021-04" db="EMBL/GenBank/DDBJ databases">
        <authorList>
            <person name="Chen X."/>
            <person name="Shi M."/>
            <person name="Wu W."/>
        </authorList>
    </citation>
    <scope>NUCLEOTIDE SEQUENCE</scope>
    <source>
        <strain evidence="1">Cxx6</strain>
    </source>
</reference>
<evidence type="ECO:0000313" key="1">
    <source>
        <dbReference type="EMBL" id="QWY26486.1"/>
    </source>
</evidence>
<dbReference type="EMBL" id="MZ244211">
    <property type="protein sequence ID" value="QWY26486.1"/>
    <property type="molecule type" value="Genomic_DNA"/>
</dbReference>